<keyword evidence="1" id="KW-0808">Transferase</keyword>
<accession>A0A927F0N3</accession>
<dbReference type="EMBL" id="JACXYU010000007">
    <property type="protein sequence ID" value="MBD3932825.1"/>
    <property type="molecule type" value="Genomic_DNA"/>
</dbReference>
<evidence type="ECO:0000313" key="4">
    <source>
        <dbReference type="Proteomes" id="UP000632289"/>
    </source>
</evidence>
<dbReference type="AlphaFoldDB" id="A0A927F0N3"/>
<dbReference type="InterPro" id="IPR003594">
    <property type="entry name" value="HATPase_dom"/>
</dbReference>
<dbReference type="InterPro" id="IPR036890">
    <property type="entry name" value="HATPase_C_sf"/>
</dbReference>
<evidence type="ECO:0000259" key="2">
    <source>
        <dbReference type="Pfam" id="PF02518"/>
    </source>
</evidence>
<dbReference type="SUPFAM" id="SSF55874">
    <property type="entry name" value="ATPase domain of HSP90 chaperone/DNA topoisomerase II/histidine kinase"/>
    <property type="match status" value="1"/>
</dbReference>
<keyword evidence="4" id="KW-1185">Reference proteome</keyword>
<keyword evidence="3" id="KW-0067">ATP-binding</keyword>
<comment type="caution">
    <text evidence="3">The sequence shown here is derived from an EMBL/GenBank/DDBJ whole genome shotgun (WGS) entry which is preliminary data.</text>
</comment>
<dbReference type="PANTHER" id="PTHR35526:SF3">
    <property type="entry name" value="ANTI-SIGMA-F FACTOR RSBW"/>
    <property type="match status" value="1"/>
</dbReference>
<dbReference type="InterPro" id="IPR050267">
    <property type="entry name" value="Anti-sigma-factor_SerPK"/>
</dbReference>
<reference evidence="3" key="1">
    <citation type="submission" date="2020-09" db="EMBL/GenBank/DDBJ databases">
        <title>Secondary metabolite and genome analysis of marine Streptomyces chumphonensis KK1-2T.</title>
        <authorList>
            <person name="Phongsopitanun W."/>
            <person name="Kanchanasin P."/>
            <person name="Pittayakhajonwut P."/>
            <person name="Suwanborirux K."/>
            <person name="Tanasupawat S."/>
        </authorList>
    </citation>
    <scope>NUCLEOTIDE SEQUENCE</scope>
    <source>
        <strain evidence="3">KK1-2</strain>
    </source>
</reference>
<evidence type="ECO:0000313" key="3">
    <source>
        <dbReference type="EMBL" id="MBD3932825.1"/>
    </source>
</evidence>
<dbReference type="Proteomes" id="UP000632289">
    <property type="component" value="Unassembled WGS sequence"/>
</dbReference>
<evidence type="ECO:0000256" key="1">
    <source>
        <dbReference type="ARBA" id="ARBA00022527"/>
    </source>
</evidence>
<name>A0A927F0N3_9ACTN</name>
<dbReference type="RefSeq" id="WP_191210134.1">
    <property type="nucleotide sequence ID" value="NZ_BAABKL010000050.1"/>
</dbReference>
<dbReference type="GO" id="GO:0004674">
    <property type="term" value="F:protein serine/threonine kinase activity"/>
    <property type="evidence" value="ECO:0007669"/>
    <property type="project" value="UniProtKB-KW"/>
</dbReference>
<feature type="domain" description="Histidine kinase/HSP90-like ATPase" evidence="2">
    <location>
        <begin position="56"/>
        <end position="147"/>
    </location>
</feature>
<dbReference type="GO" id="GO:0005524">
    <property type="term" value="F:ATP binding"/>
    <property type="evidence" value="ECO:0007669"/>
    <property type="project" value="UniProtKB-KW"/>
</dbReference>
<proteinExistence type="predicted"/>
<keyword evidence="1" id="KW-0723">Serine/threonine-protein kinase</keyword>
<organism evidence="3 4">
    <name type="scientific">Streptomyces chumphonensis</name>
    <dbReference type="NCBI Taxonomy" id="1214925"/>
    <lineage>
        <taxon>Bacteria</taxon>
        <taxon>Bacillati</taxon>
        <taxon>Actinomycetota</taxon>
        <taxon>Actinomycetes</taxon>
        <taxon>Kitasatosporales</taxon>
        <taxon>Streptomycetaceae</taxon>
        <taxon>Streptomyces</taxon>
    </lineage>
</organism>
<dbReference type="Pfam" id="PF02518">
    <property type="entry name" value="HATPase_c"/>
    <property type="match status" value="1"/>
</dbReference>
<dbReference type="Gene3D" id="3.30.565.10">
    <property type="entry name" value="Histidine kinase-like ATPase, C-terminal domain"/>
    <property type="match status" value="1"/>
</dbReference>
<gene>
    <name evidence="3" type="ORF">IF129_14850</name>
</gene>
<keyword evidence="1" id="KW-0418">Kinase</keyword>
<sequence length="163" mass="17780">MQHVDPDEPITDPCPLPFGEPWSYELHFPRDPRGPAIARTTLKAVLSAHGLRDLIDRAELLTSELTSNAVRYSEGPATVRLRWEHPVLRVSVTDTCPDLPVRRRAARPDAERGRGLLILDLFADAWGGCSVGEALFGVGGKSVWFELVFGDGPPFPTATALAA</sequence>
<keyword evidence="3" id="KW-0547">Nucleotide-binding</keyword>
<dbReference type="PANTHER" id="PTHR35526">
    <property type="entry name" value="ANTI-SIGMA-F FACTOR RSBW-RELATED"/>
    <property type="match status" value="1"/>
</dbReference>
<protein>
    <submittedName>
        <fullName evidence="3">ATP-binding protein</fullName>
    </submittedName>
</protein>
<dbReference type="CDD" id="cd16936">
    <property type="entry name" value="HATPase_RsbW-like"/>
    <property type="match status" value="1"/>
</dbReference>